<dbReference type="EMBL" id="LK932525">
    <property type="protein sequence ID" value="CDS88657.1"/>
    <property type="molecule type" value="Genomic_DNA"/>
</dbReference>
<dbReference type="PANTHER" id="PTHR13847">
    <property type="entry name" value="SARCOSINE DEHYDROGENASE-RELATED"/>
    <property type="match status" value="1"/>
</dbReference>
<dbReference type="SUPFAM" id="SSF51905">
    <property type="entry name" value="FAD/NAD(P)-binding domain"/>
    <property type="match status" value="1"/>
</dbReference>
<proteinExistence type="predicted"/>
<dbReference type="GO" id="GO:0005737">
    <property type="term" value="C:cytoplasm"/>
    <property type="evidence" value="ECO:0007669"/>
    <property type="project" value="TreeGrafter"/>
</dbReference>
<protein>
    <submittedName>
        <fullName evidence="4">FAD dependent oxidoreductase</fullName>
    </submittedName>
    <submittedName>
        <fullName evidence="5">Putative oxidoreductase</fullName>
    </submittedName>
</protein>
<evidence type="ECO:0000259" key="2">
    <source>
        <dbReference type="Pfam" id="PF01266"/>
    </source>
</evidence>
<dbReference type="Gene3D" id="3.50.50.60">
    <property type="entry name" value="FAD/NAD(P)-binding domain"/>
    <property type="match status" value="1"/>
</dbReference>
<dbReference type="AlphaFoldDB" id="A0A069AP41"/>
<evidence type="ECO:0000256" key="1">
    <source>
        <dbReference type="SAM" id="Phobius"/>
    </source>
</evidence>
<accession>A0A069AP41</accession>
<feature type="transmembrane region" description="Helical" evidence="1">
    <location>
        <begin position="365"/>
        <end position="387"/>
    </location>
</feature>
<dbReference type="Pfam" id="PF01266">
    <property type="entry name" value="DAO"/>
    <property type="match status" value="1"/>
</dbReference>
<evidence type="ECO:0000313" key="4">
    <source>
        <dbReference type="EMBL" id="CDS89262.1"/>
    </source>
</evidence>
<keyword evidence="1" id="KW-1133">Transmembrane helix</keyword>
<evidence type="ECO:0000313" key="5">
    <source>
        <dbReference type="EMBL" id="CDS94957.1"/>
    </source>
</evidence>
<keyword evidence="1" id="KW-0472">Membrane</keyword>
<dbReference type="InterPro" id="IPR036188">
    <property type="entry name" value="FAD/NAD-bd_sf"/>
</dbReference>
<dbReference type="InterPro" id="IPR006076">
    <property type="entry name" value="FAD-dep_OxRdtase"/>
</dbReference>
<dbReference type="EMBL" id="LK932411">
    <property type="protein sequence ID" value="CDS89262.1"/>
    <property type="molecule type" value="Genomic_DNA"/>
</dbReference>
<sequence length="404" mass="45919">MNQEYVKGNPIFTNINKVPRQFPYLTDDIDTDVIIVGGGVTGCICAYYLAKNNIKSVILEKGRIAHGSTSVTTSLLQYELDDNLIDLTEVMTLKDALKAYNLCTSALEELDTFIELYGNKCDYAKRDTLLYTANKLEVKAIKEEYNLRKENGFDVEYIDESTNPFSFDLKSGLIAKNGGRELDPYKYSHHLIDVSLKNGLQVYENTEVKKVDLSNDKVTAEVSYGYKVHGKKLIVATGYNTSLFTKRNFATKSNTFNIATKPLKNIASWKNNILIRDNCDPYNYLRTTKDNRLIIGGEDVNFDDIENETLANEKYDILEQRLKSMFKDIKDIEVEYKYCGCFASTLDNLGFIGPDNKNNNLWYCLGYGANGILFAILGGIMLSELYLGKQNKNMKLFKVDRFDK</sequence>
<dbReference type="RefSeq" id="WP_021367151.1">
    <property type="nucleotide sequence ID" value="NZ_BBYB01000112.1"/>
</dbReference>
<dbReference type="EMBL" id="LK932849">
    <property type="protein sequence ID" value="CDS94957.1"/>
    <property type="molecule type" value="Genomic_DNA"/>
</dbReference>
<reference evidence="5" key="1">
    <citation type="submission" date="2014-07" db="EMBL/GenBank/DDBJ databases">
        <authorList>
            <person name="Monot Marc"/>
        </authorList>
    </citation>
    <scope>NUCLEOTIDE SEQUENCE</scope>
    <source>
        <strain evidence="5">7032989</strain>
        <strain evidence="4">7032994</strain>
    </source>
</reference>
<name>A0A069AP41_CLODI</name>
<evidence type="ECO:0000313" key="3">
    <source>
        <dbReference type="EMBL" id="CDS88657.1"/>
    </source>
</evidence>
<dbReference type="Gene3D" id="3.30.9.10">
    <property type="entry name" value="D-Amino Acid Oxidase, subunit A, domain 2"/>
    <property type="match status" value="1"/>
</dbReference>
<keyword evidence="1" id="KW-0812">Transmembrane</keyword>
<organism evidence="5">
    <name type="scientific">Clostridioides difficile</name>
    <name type="common">Peptoclostridium difficile</name>
    <dbReference type="NCBI Taxonomy" id="1496"/>
    <lineage>
        <taxon>Bacteria</taxon>
        <taxon>Bacillati</taxon>
        <taxon>Bacillota</taxon>
        <taxon>Clostridia</taxon>
        <taxon>Peptostreptococcales</taxon>
        <taxon>Peptostreptococcaceae</taxon>
        <taxon>Clostridioides</taxon>
    </lineage>
</organism>
<dbReference type="PANTHER" id="PTHR13847:SF201">
    <property type="entry name" value="PUTATIBE OXIDOREDUCTASE"/>
    <property type="match status" value="1"/>
</dbReference>
<feature type="domain" description="FAD dependent oxidoreductase" evidence="2">
    <location>
        <begin position="32"/>
        <end position="385"/>
    </location>
</feature>
<gene>
    <name evidence="5" type="ORF">BN1095_20113</name>
    <name evidence="3" type="ORF">BN1096_700090</name>
    <name evidence="4" type="ORF">BN1097_710091</name>
</gene>